<accession>A0A5P2HCV3</accession>
<reference evidence="1 2" key="1">
    <citation type="submission" date="2019-09" db="EMBL/GenBank/DDBJ databases">
        <title>FDA dAtabase for Regulatory Grade micrObial Sequences (FDA-ARGOS): Supporting development and validation of Infectious Disease Dx tests.</title>
        <authorList>
            <person name="Sciortino C."/>
            <person name="Tallon L."/>
            <person name="Sadzewicz L."/>
            <person name="Vavikolanu K."/>
            <person name="Mehta A."/>
            <person name="Aluvathingal J."/>
            <person name="Nadendla S."/>
            <person name="Nandy P."/>
            <person name="Geyer C."/>
            <person name="Yan Y."/>
            <person name="Sichtig H."/>
        </authorList>
    </citation>
    <scope>NUCLEOTIDE SEQUENCE [LARGE SCALE GENOMIC DNA]</scope>
    <source>
        <strain evidence="1 2">FDAARGOS_664</strain>
    </source>
</reference>
<dbReference type="RefSeq" id="WP_150376404.1">
    <property type="nucleotide sequence ID" value="NZ_CP044067.1"/>
</dbReference>
<dbReference type="EMBL" id="CP044067">
    <property type="protein sequence ID" value="QET05846.1"/>
    <property type="molecule type" value="Genomic_DNA"/>
</dbReference>
<name>A0A5P2HCV3_9BURK</name>
<gene>
    <name evidence="1" type="ORF">FOB72_28235</name>
</gene>
<organism evidence="1 2">
    <name type="scientific">Cupriavidus pauculus</name>
    <dbReference type="NCBI Taxonomy" id="82633"/>
    <lineage>
        <taxon>Bacteria</taxon>
        <taxon>Pseudomonadati</taxon>
        <taxon>Pseudomonadota</taxon>
        <taxon>Betaproteobacteria</taxon>
        <taxon>Burkholderiales</taxon>
        <taxon>Burkholderiaceae</taxon>
        <taxon>Cupriavidus</taxon>
    </lineage>
</organism>
<evidence type="ECO:0000313" key="1">
    <source>
        <dbReference type="EMBL" id="QET05846.1"/>
    </source>
</evidence>
<dbReference type="Proteomes" id="UP000322822">
    <property type="component" value="Chromosome 2"/>
</dbReference>
<evidence type="ECO:0000313" key="2">
    <source>
        <dbReference type="Proteomes" id="UP000322822"/>
    </source>
</evidence>
<dbReference type="AlphaFoldDB" id="A0A5P2HCV3"/>
<proteinExistence type="predicted"/>
<protein>
    <submittedName>
        <fullName evidence="1">Uncharacterized protein</fullName>
    </submittedName>
</protein>
<sequence>MPQRLQGLSGALVMAMLAERIQVVASALASPRRFPPRSENHLGSFSGDYPRNRRRSALPCHFSSENPDHHDNEGIAVNHKKFEKISKKVMKYRRNTIVGLEEFI</sequence>